<evidence type="ECO:0000259" key="3">
    <source>
        <dbReference type="Pfam" id="PF08240"/>
    </source>
</evidence>
<evidence type="ECO:0000313" key="4">
    <source>
        <dbReference type="EMBL" id="EER44864.1"/>
    </source>
</evidence>
<dbReference type="OrthoDB" id="7482721at2759"/>
<dbReference type="Gene3D" id="3.90.180.10">
    <property type="entry name" value="Medium-chain alcohol dehydrogenases, catalytic domain"/>
    <property type="match status" value="1"/>
</dbReference>
<dbReference type="HOGENOM" id="CLU_1255659_0_0_1"/>
<dbReference type="SUPFAM" id="SSF50129">
    <property type="entry name" value="GroES-like"/>
    <property type="match status" value="1"/>
</dbReference>
<evidence type="ECO:0000256" key="1">
    <source>
        <dbReference type="ARBA" id="ARBA00022857"/>
    </source>
</evidence>
<evidence type="ECO:0000256" key="2">
    <source>
        <dbReference type="ARBA" id="ARBA00023002"/>
    </source>
</evidence>
<dbReference type="InterPro" id="IPR013154">
    <property type="entry name" value="ADH-like_N"/>
</dbReference>
<dbReference type="PANTHER" id="PTHR43981">
    <property type="entry name" value="ENOYL-[ACYL-CARRIER-PROTEIN] REDUCTASE, MITOCHONDRIAL"/>
    <property type="match status" value="1"/>
</dbReference>
<dbReference type="InterPro" id="IPR051034">
    <property type="entry name" value="Mito_Enoyl-ACP_Reductase"/>
</dbReference>
<protein>
    <submittedName>
        <fullName evidence="4">Trans-2-enoyl-CoA reductase</fullName>
    </submittedName>
</protein>
<name>C6H5C2_AJECH</name>
<dbReference type="EMBL" id="GG692419">
    <property type="protein sequence ID" value="EER44864.1"/>
    <property type="molecule type" value="Genomic_DNA"/>
</dbReference>
<proteinExistence type="predicted"/>
<sequence length="220" mass="23820">MFSAGAAVRVLGRLKPINAVPSARASFRLSLDGRRYISAYGYTQAKALVYANYAPFHFLAVDRTVLHSYSISPPHHTQVNVRLLTAPLNPADINQIQGVYPSKPAFATTLGTSTPSAIAGNEAAFEVVSTGSGVKSLTKGDWVIMKRSGMGTWRTHAQFDEASLIKIEDRSNMTPLQVGTVGINPVTAYRMLKDFCEWDWRTPASAARSSSSVANGASRR</sequence>
<dbReference type="AlphaFoldDB" id="C6H5C2"/>
<gene>
    <name evidence="4" type="ORF">HCDG_00443</name>
</gene>
<dbReference type="STRING" id="544712.C6H5C2"/>
<dbReference type="Proteomes" id="UP000002624">
    <property type="component" value="Unassembled WGS sequence"/>
</dbReference>
<keyword evidence="1" id="KW-0521">NADP</keyword>
<dbReference type="PANTHER" id="PTHR43981:SF2">
    <property type="entry name" value="ENOYL-[ACYL-CARRIER-PROTEIN] REDUCTASE, MITOCHONDRIAL"/>
    <property type="match status" value="1"/>
</dbReference>
<dbReference type="GO" id="GO:0005739">
    <property type="term" value="C:mitochondrion"/>
    <property type="evidence" value="ECO:0007669"/>
    <property type="project" value="TreeGrafter"/>
</dbReference>
<dbReference type="InterPro" id="IPR011032">
    <property type="entry name" value="GroES-like_sf"/>
</dbReference>
<evidence type="ECO:0000313" key="5">
    <source>
        <dbReference type="Proteomes" id="UP000002624"/>
    </source>
</evidence>
<dbReference type="GO" id="GO:0006631">
    <property type="term" value="P:fatty acid metabolic process"/>
    <property type="evidence" value="ECO:0007669"/>
    <property type="project" value="TreeGrafter"/>
</dbReference>
<reference evidence="5" key="1">
    <citation type="submission" date="2009-05" db="EMBL/GenBank/DDBJ databases">
        <title>The genome sequence of Ajellomyces capsulatus strain H143.</title>
        <authorList>
            <person name="Champion M."/>
            <person name="Cuomo C.A."/>
            <person name="Ma L.-J."/>
            <person name="Henn M.R."/>
            <person name="Sil A."/>
            <person name="Goldman B."/>
            <person name="Young S.K."/>
            <person name="Kodira C.D."/>
            <person name="Zeng Q."/>
            <person name="Koehrsen M."/>
            <person name="Alvarado L."/>
            <person name="Berlin A.M."/>
            <person name="Borenstein D."/>
            <person name="Chen Z."/>
            <person name="Engels R."/>
            <person name="Freedman E."/>
            <person name="Gellesch M."/>
            <person name="Goldberg J."/>
            <person name="Griggs A."/>
            <person name="Gujja S."/>
            <person name="Heiman D.I."/>
            <person name="Hepburn T.A."/>
            <person name="Howarth C."/>
            <person name="Jen D."/>
            <person name="Larson L."/>
            <person name="Lewis B."/>
            <person name="Mehta T."/>
            <person name="Park D."/>
            <person name="Pearson M."/>
            <person name="Roberts A."/>
            <person name="Saif S."/>
            <person name="Shea T.D."/>
            <person name="Shenoy N."/>
            <person name="Sisk P."/>
            <person name="Stolte C."/>
            <person name="Sykes S."/>
            <person name="Walk T."/>
            <person name="White J."/>
            <person name="Yandava C."/>
            <person name="Klein B."/>
            <person name="McEwen J.G."/>
            <person name="Puccia R."/>
            <person name="Goldman G.H."/>
            <person name="Felipe M.S."/>
            <person name="Nino-Vega G."/>
            <person name="San-Blas G."/>
            <person name="Taylor J.W."/>
            <person name="Mendoza L."/>
            <person name="Galagan J.E."/>
            <person name="Nusbaum C."/>
            <person name="Birren B.W."/>
        </authorList>
    </citation>
    <scope>NUCLEOTIDE SEQUENCE [LARGE SCALE GENOMIC DNA]</scope>
    <source>
        <strain evidence="5">H143</strain>
    </source>
</reference>
<feature type="domain" description="Alcohol dehydrogenase-like N-terminal" evidence="3">
    <location>
        <begin position="77"/>
        <end position="168"/>
    </location>
</feature>
<organism evidence="4 5">
    <name type="scientific">Ajellomyces capsulatus (strain H143)</name>
    <name type="common">Darling's disease fungus</name>
    <name type="synonym">Histoplasma capsulatum</name>
    <dbReference type="NCBI Taxonomy" id="544712"/>
    <lineage>
        <taxon>Eukaryota</taxon>
        <taxon>Fungi</taxon>
        <taxon>Dikarya</taxon>
        <taxon>Ascomycota</taxon>
        <taxon>Pezizomycotina</taxon>
        <taxon>Eurotiomycetes</taxon>
        <taxon>Eurotiomycetidae</taxon>
        <taxon>Onygenales</taxon>
        <taxon>Ajellomycetaceae</taxon>
        <taxon>Histoplasma</taxon>
    </lineage>
</organism>
<keyword evidence="2" id="KW-0560">Oxidoreductase</keyword>
<dbReference type="VEuPathDB" id="FungiDB:HCDG_00443"/>
<dbReference type="GO" id="GO:0016491">
    <property type="term" value="F:oxidoreductase activity"/>
    <property type="evidence" value="ECO:0007669"/>
    <property type="project" value="UniProtKB-KW"/>
</dbReference>
<accession>C6H5C2</accession>
<dbReference type="Pfam" id="PF08240">
    <property type="entry name" value="ADH_N"/>
    <property type="match status" value="1"/>
</dbReference>